<keyword evidence="5" id="KW-0449">Lipoprotein</keyword>
<comment type="caution">
    <text evidence="5">The sequence shown here is derived from an EMBL/GenBank/DDBJ whole genome shotgun (WGS) entry which is preliminary data.</text>
</comment>
<dbReference type="RefSeq" id="WP_003682377.1">
    <property type="nucleotide sequence ID" value="NZ_ACEN01000104.1"/>
</dbReference>
<dbReference type="InterPro" id="IPR014902">
    <property type="entry name" value="FHBP-like_C"/>
</dbReference>
<gene>
    <name evidence="5" type="ORF">NEIFLAOT_02401</name>
</gene>
<evidence type="ECO:0000259" key="4">
    <source>
        <dbReference type="Pfam" id="PF20937"/>
    </source>
</evidence>
<feature type="chain" id="PRO_5002898063" evidence="2">
    <location>
        <begin position="31"/>
        <end position="266"/>
    </location>
</feature>
<protein>
    <submittedName>
        <fullName evidence="5">Lipoprotein GNA1870 C terminal like protein</fullName>
    </submittedName>
</protein>
<name>C0ER03_NEIFL</name>
<dbReference type="InterPro" id="IPR054843">
    <property type="entry name" value="Slam_hemophilin_C"/>
</dbReference>
<dbReference type="InterPro" id="IPR049378">
    <property type="entry name" value="FHBP"/>
</dbReference>
<dbReference type="GeneID" id="49971940"/>
<feature type="signal peptide" evidence="2">
    <location>
        <begin position="1"/>
        <end position="30"/>
    </location>
</feature>
<evidence type="ECO:0000256" key="2">
    <source>
        <dbReference type="SAM" id="SignalP"/>
    </source>
</evidence>
<dbReference type="InterPro" id="IPR049377">
    <property type="entry name" value="FHBP_N"/>
</dbReference>
<dbReference type="Gene3D" id="2.60.40.1980">
    <property type="match status" value="1"/>
</dbReference>
<comment type="subcellular location">
    <subcellularLocation>
        <location evidence="1">Cell outer membrane</location>
    </subcellularLocation>
</comment>
<evidence type="ECO:0000256" key="1">
    <source>
        <dbReference type="ARBA" id="ARBA00004442"/>
    </source>
</evidence>
<evidence type="ECO:0000259" key="3">
    <source>
        <dbReference type="Pfam" id="PF08794"/>
    </source>
</evidence>
<dbReference type="NCBIfam" id="NF041636">
    <property type="entry name" value="slam_lipo"/>
    <property type="match status" value="1"/>
</dbReference>
<accession>C0ER03</accession>
<feature type="domain" description="Factor H binding protein-like C-terminal" evidence="3">
    <location>
        <begin position="155"/>
        <end position="248"/>
    </location>
</feature>
<dbReference type="Proteomes" id="UP000004457">
    <property type="component" value="Unassembled WGS sequence"/>
</dbReference>
<dbReference type="Pfam" id="PF20937">
    <property type="entry name" value="FHBP_N"/>
    <property type="match status" value="1"/>
</dbReference>
<dbReference type="SUPFAM" id="SSF56925">
    <property type="entry name" value="OMPA-like"/>
    <property type="match status" value="1"/>
</dbReference>
<dbReference type="eggNOG" id="COG3064">
    <property type="taxonomic scope" value="Bacteria"/>
</dbReference>
<keyword evidence="2" id="KW-0732">Signal</keyword>
<evidence type="ECO:0000313" key="6">
    <source>
        <dbReference type="Proteomes" id="UP000004457"/>
    </source>
</evidence>
<proteinExistence type="predicted"/>
<dbReference type="AlphaFoldDB" id="C0ER03"/>
<feature type="domain" description="Factor H binding protein N-terminal" evidence="4">
    <location>
        <begin position="24"/>
        <end position="85"/>
    </location>
</feature>
<organism evidence="5 6">
    <name type="scientific">Neisseria flavescens NRL30031/H210</name>
    <dbReference type="NCBI Taxonomy" id="546264"/>
    <lineage>
        <taxon>Bacteria</taxon>
        <taxon>Pseudomonadati</taxon>
        <taxon>Pseudomonadota</taxon>
        <taxon>Betaproteobacteria</taxon>
        <taxon>Neisseriales</taxon>
        <taxon>Neisseriaceae</taxon>
        <taxon>Neisseria</taxon>
    </lineage>
</organism>
<dbReference type="PROSITE" id="PS51257">
    <property type="entry name" value="PROKAR_LIPOPROTEIN"/>
    <property type="match status" value="1"/>
</dbReference>
<dbReference type="InterPro" id="IPR011250">
    <property type="entry name" value="OMP/PagP_B-barrel"/>
</dbReference>
<dbReference type="GO" id="GO:0009279">
    <property type="term" value="C:cell outer membrane"/>
    <property type="evidence" value="ECO:0007669"/>
    <property type="project" value="UniProtKB-SubCell"/>
</dbReference>
<dbReference type="EMBL" id="ACEN01000104">
    <property type="protein sequence ID" value="EEG32543.1"/>
    <property type="molecule type" value="Genomic_DNA"/>
</dbReference>
<sequence length="266" mass="28492">MKTLRISALTASLSLMLAACGGATSGLSNAVTEPLNTHPKGVLSVELNESVPENGTLELTANGKTQTLQKGGKLDTGFLKTDKVSSYDYAQKKIEVNGQVITLEMGDFQVYKQNYSTVAARYAKQKADKAGKLQNLDTYTFTVGEVQGDETAYHNLPKQGSYQYSGIAFNGDDNSGRLKYTVDFDKKQGHGKISSMAPDNNVDLLAAGIVNVDNKATISGKTSLNRVENGHYDLKLFGPQAEEIAGKAQIKVGDSTKEIGLAGKKE</sequence>
<keyword evidence="6" id="KW-1185">Reference proteome</keyword>
<dbReference type="NCBIfam" id="NF041466">
    <property type="entry name" value="factorH_bind"/>
    <property type="match status" value="1"/>
</dbReference>
<evidence type="ECO:0000313" key="5">
    <source>
        <dbReference type="EMBL" id="EEG32543.1"/>
    </source>
</evidence>
<dbReference type="Gene3D" id="2.40.160.90">
    <property type="match status" value="1"/>
</dbReference>
<reference evidence="5 6" key="1">
    <citation type="submission" date="2009-01" db="EMBL/GenBank/DDBJ databases">
        <authorList>
            <person name="Fulton L."/>
            <person name="Clifton S."/>
            <person name="Chinwalla A.T."/>
            <person name="Mitreva M."/>
            <person name="Sodergren E."/>
            <person name="Weinstock G."/>
            <person name="Clifton S."/>
            <person name="Dooling D.J."/>
            <person name="Fulton B."/>
            <person name="Minx P."/>
            <person name="Pepin K.H."/>
            <person name="Johnson M."/>
            <person name="Bhonagiri V."/>
            <person name="Nash W.E."/>
            <person name="Mardis E.R."/>
            <person name="Wilson R.K."/>
        </authorList>
    </citation>
    <scope>NUCLEOTIDE SEQUENCE [LARGE SCALE GENOMIC DNA]</scope>
    <source>
        <strain evidence="5 6">NRL30031/H210</strain>
    </source>
</reference>
<dbReference type="Pfam" id="PF08794">
    <property type="entry name" value="FHBP_C"/>
    <property type="match status" value="1"/>
</dbReference>